<name>V5IEW2_IXORI</name>
<protein>
    <submittedName>
        <fullName evidence="2">Uncharacterized protein</fullName>
    </submittedName>
</protein>
<dbReference type="AlphaFoldDB" id="V5IEW2"/>
<feature type="region of interest" description="Disordered" evidence="1">
    <location>
        <begin position="154"/>
        <end position="186"/>
    </location>
</feature>
<organism evidence="2">
    <name type="scientific">Ixodes ricinus</name>
    <name type="common">Common tick</name>
    <name type="synonym">Acarus ricinus</name>
    <dbReference type="NCBI Taxonomy" id="34613"/>
    <lineage>
        <taxon>Eukaryota</taxon>
        <taxon>Metazoa</taxon>
        <taxon>Ecdysozoa</taxon>
        <taxon>Arthropoda</taxon>
        <taxon>Chelicerata</taxon>
        <taxon>Arachnida</taxon>
        <taxon>Acari</taxon>
        <taxon>Parasitiformes</taxon>
        <taxon>Ixodida</taxon>
        <taxon>Ixodoidea</taxon>
        <taxon>Ixodidae</taxon>
        <taxon>Ixodinae</taxon>
        <taxon>Ixodes</taxon>
    </lineage>
</organism>
<evidence type="ECO:0000256" key="1">
    <source>
        <dbReference type="SAM" id="MobiDB-lite"/>
    </source>
</evidence>
<feature type="compositionally biased region" description="Polar residues" evidence="1">
    <location>
        <begin position="15"/>
        <end position="29"/>
    </location>
</feature>
<feature type="compositionally biased region" description="Polar residues" evidence="1">
    <location>
        <begin position="113"/>
        <end position="129"/>
    </location>
</feature>
<sequence length="236" mass="26421">MSRCQCAMAAREQGTAVSSPRPNPVSLSPNKKKVEDVGATKFTRLPLFDTPRHDHFGGTAAMATAHRVDLPERSAQKSHEEDAAPPIVETKVICPYCDEWFLKSEVTSHIKQKTCTGRPQQPSLPSSTPVQPPFEEDLRSSPTIEMECVDSDQRIVPHNDPRDMHVDSSPVDSGPKGTSKDRNDERIARLEEHVEYLSKQLQKVTSDLKKVHYMLNILAPDPTSVKKLYPNLRTDE</sequence>
<dbReference type="EMBL" id="GANP01009492">
    <property type="protein sequence ID" value="JAB74976.1"/>
    <property type="molecule type" value="mRNA"/>
</dbReference>
<reference evidence="2" key="1">
    <citation type="journal article" date="2015" name="Sci. Rep.">
        <title>Tissue- and time-dependent transcription in Ixodes ricinus salivary glands and midguts when blood feeding on the vertebrate host.</title>
        <authorList>
            <person name="Kotsyfakis M."/>
            <person name="Schwarz A."/>
            <person name="Erhart J."/>
            <person name="Ribeiro J.M."/>
        </authorList>
    </citation>
    <scope>NUCLEOTIDE SEQUENCE</scope>
    <source>
        <tissue evidence="2">Salivary gland and midgut</tissue>
    </source>
</reference>
<accession>V5IEW2</accession>
<feature type="region of interest" description="Disordered" evidence="1">
    <location>
        <begin position="113"/>
        <end position="142"/>
    </location>
</feature>
<feature type="region of interest" description="Disordered" evidence="1">
    <location>
        <begin position="9"/>
        <end position="33"/>
    </location>
</feature>
<proteinExistence type="evidence at transcript level"/>
<evidence type="ECO:0000313" key="2">
    <source>
        <dbReference type="EMBL" id="JAB74976.1"/>
    </source>
</evidence>
<feature type="compositionally biased region" description="Basic and acidic residues" evidence="1">
    <location>
        <begin position="154"/>
        <end position="166"/>
    </location>
</feature>